<feature type="region of interest" description="Disordered" evidence="1">
    <location>
        <begin position="264"/>
        <end position="288"/>
    </location>
</feature>
<feature type="compositionally biased region" description="Low complexity" evidence="1">
    <location>
        <begin position="12"/>
        <end position="21"/>
    </location>
</feature>
<accession>A0A8S9GPR7</accession>
<feature type="compositionally biased region" description="Basic and acidic residues" evidence="1">
    <location>
        <begin position="700"/>
        <end position="719"/>
    </location>
</feature>
<organism evidence="2">
    <name type="scientific">Brassica cretica</name>
    <name type="common">Mustard</name>
    <dbReference type="NCBI Taxonomy" id="69181"/>
    <lineage>
        <taxon>Eukaryota</taxon>
        <taxon>Viridiplantae</taxon>
        <taxon>Streptophyta</taxon>
        <taxon>Embryophyta</taxon>
        <taxon>Tracheophyta</taxon>
        <taxon>Spermatophyta</taxon>
        <taxon>Magnoliopsida</taxon>
        <taxon>eudicotyledons</taxon>
        <taxon>Gunneridae</taxon>
        <taxon>Pentapetalae</taxon>
        <taxon>rosids</taxon>
        <taxon>malvids</taxon>
        <taxon>Brassicales</taxon>
        <taxon>Brassicaceae</taxon>
        <taxon>Brassiceae</taxon>
        <taxon>Brassica</taxon>
    </lineage>
</organism>
<sequence>MEDMDFGRISIDETTTTSSDMSTKKSIDAAHQTSIDDTPPEAGKFSLTYNANKGVVLGEPKGQLSNAINSIMNEQGTEIPVKINSISKRDHEIKFPLQDYLNPGRTYSNRSAIKLPKGDTKKSGVSLEYLILVRQNPFRGTVSEHPHDHIEYLEDMMDDEYNRYPIPNPDSFTQSYDAAVLSRQGKAKFRLNQAFTGNLKMATDLNGKIDIIYSELMRKFDAFCEHIMKLDVNVVLLKSGKHLIQSTIEINNAEKRADIEKTAENRSRPIILDSPNPESETPREKEQSITEEVAIDLEEEEEEFEEDVEIDRQEGTNVDRPTTVNIDRQTKNNVDRCSAPTEPSVERVYRTLPPFPPKKAQTNFPAAEHSVMMVSEEVSAIIQGEIPVKRPDPGSFVLDYMDFGRISIDETTTTSSDMSTEKLIDAEHKHRSTTPRRKQGTAIPVKINSISKRDHEKKLPLQNYLNLGGSIPIEQQVDFVDIPTLKDRYPIPNPYSFTQNYDATVGSRRGRAKFRLNQAFTGNRKIATDLKGKIDIIYSELMRKFDALSEHIKRLDVKAVLLRSGNHLIPSTIEINNAEKRAEDLCEHYGTMDKAGICINFVLLIGSFPFSRRKGGDPGTEPRKLHSGEPGFLLAGILGTRFAPNCSIRPRTRGITCALKLTGVAHSQQASLRQDIAPELKDGRYGFRTDIDRRSDNNIERHVDGKNDRRRTSNIDRRHPAGSRPAIKLPKDDTKKSGVSLEYLVLVRQDPFRGTVSEHPHDHIEYLEDMMDDEYNR</sequence>
<evidence type="ECO:0000256" key="1">
    <source>
        <dbReference type="SAM" id="MobiDB-lite"/>
    </source>
</evidence>
<reference evidence="2" key="1">
    <citation type="submission" date="2019-12" db="EMBL/GenBank/DDBJ databases">
        <title>Genome sequencing and annotation of Brassica cretica.</title>
        <authorList>
            <person name="Studholme D.J."/>
            <person name="Sarris P.F."/>
        </authorList>
    </citation>
    <scope>NUCLEOTIDE SEQUENCE</scope>
    <source>
        <strain evidence="2">PFS-102/07</strain>
        <tissue evidence="2">Leaf</tissue>
    </source>
</reference>
<feature type="region of interest" description="Disordered" evidence="1">
    <location>
        <begin position="700"/>
        <end position="734"/>
    </location>
</feature>
<evidence type="ECO:0000313" key="2">
    <source>
        <dbReference type="EMBL" id="KAF2547010.1"/>
    </source>
</evidence>
<comment type="caution">
    <text evidence="2">The sequence shown here is derived from an EMBL/GenBank/DDBJ whole genome shotgun (WGS) entry which is preliminary data.</text>
</comment>
<proteinExistence type="predicted"/>
<dbReference type="AlphaFoldDB" id="A0A8S9GPR7"/>
<dbReference type="EMBL" id="QGKY02001925">
    <property type="protein sequence ID" value="KAF2547010.1"/>
    <property type="molecule type" value="Genomic_DNA"/>
</dbReference>
<gene>
    <name evidence="2" type="ORF">F2Q70_00022258</name>
</gene>
<feature type="region of interest" description="Disordered" evidence="1">
    <location>
        <begin position="1"/>
        <end position="41"/>
    </location>
</feature>
<protein>
    <submittedName>
        <fullName evidence="2">Uncharacterized protein</fullName>
    </submittedName>
</protein>
<name>A0A8S9GPR7_BRACR</name>